<reference evidence="2 3" key="1">
    <citation type="submission" date="2020-01" db="EMBL/GenBank/DDBJ databases">
        <title>Draft Genome Sequence of Vibrio sp. strain OCN044, Isolated from a Healthy Coral at Palmyra Atoll.</title>
        <authorList>
            <person name="Videau P."/>
            <person name="Loughran R."/>
            <person name="Esquivel A."/>
            <person name="Deadmond M."/>
            <person name="Paddock B.E."/>
            <person name="Saw J.H."/>
            <person name="Ushijima B."/>
        </authorList>
    </citation>
    <scope>NUCLEOTIDE SEQUENCE [LARGE SCALE GENOMIC DNA]</scope>
    <source>
        <strain evidence="2 3">OCN044</strain>
    </source>
</reference>
<dbReference type="InterPro" id="IPR012433">
    <property type="entry name" value="Imm11"/>
</dbReference>
<protein>
    <recommendedName>
        <fullName evidence="1">Immunity MXAN-0049 protein domain-containing protein</fullName>
    </recommendedName>
</protein>
<keyword evidence="3" id="KW-1185">Reference proteome</keyword>
<evidence type="ECO:0000259" key="1">
    <source>
        <dbReference type="Pfam" id="PF07791"/>
    </source>
</evidence>
<dbReference type="Proteomes" id="UP000478571">
    <property type="component" value="Unassembled WGS sequence"/>
</dbReference>
<evidence type="ECO:0000313" key="2">
    <source>
        <dbReference type="EMBL" id="MYM59586.1"/>
    </source>
</evidence>
<organism evidence="2 3">
    <name type="scientific">Vibrio tetraodonis subsp. pristinus</name>
    <dbReference type="NCBI Taxonomy" id="2695891"/>
    <lineage>
        <taxon>Bacteria</taxon>
        <taxon>Pseudomonadati</taxon>
        <taxon>Pseudomonadota</taxon>
        <taxon>Gammaproteobacteria</taxon>
        <taxon>Vibrionales</taxon>
        <taxon>Vibrionaceae</taxon>
        <taxon>Vibrio</taxon>
    </lineage>
</organism>
<accession>A0A6L8LWQ1</accession>
<evidence type="ECO:0000313" key="3">
    <source>
        <dbReference type="Proteomes" id="UP000478571"/>
    </source>
</evidence>
<dbReference type="AlphaFoldDB" id="A0A6L8LWQ1"/>
<proteinExistence type="predicted"/>
<sequence>MSAFNIYDESYYLIFPDYELEDYDIDLTPTQYTANTHWKFEKLNFGIKPLTFVSDNDNVDFLQQDYALAFNGKNFVVTKKLKELLEDGLYGSQFFPAIIQDENNNAVEGLWALNTFDDLDCVDLKRSQFFMPGDGTTEIDGFAISPHMTNYRFREDVFDAIPENERLIFQVGNTTTGEIFFHQKVVDIFKKHNIKGIRFFKASEYHVGDEFNVF</sequence>
<dbReference type="RefSeq" id="WP_160929471.1">
    <property type="nucleotide sequence ID" value="NZ_WWEU01000003.1"/>
</dbReference>
<dbReference type="Pfam" id="PF07791">
    <property type="entry name" value="Imm11"/>
    <property type="match status" value="1"/>
</dbReference>
<comment type="caution">
    <text evidence="2">The sequence shown here is derived from an EMBL/GenBank/DDBJ whole genome shotgun (WGS) entry which is preliminary data.</text>
</comment>
<dbReference type="EMBL" id="WWEU01000003">
    <property type="protein sequence ID" value="MYM59586.1"/>
    <property type="molecule type" value="Genomic_DNA"/>
</dbReference>
<gene>
    <name evidence="2" type="ORF">GTG28_10175</name>
</gene>
<name>A0A6L8LWQ1_9VIBR</name>
<feature type="domain" description="Immunity MXAN-0049 protein" evidence="1">
    <location>
        <begin position="73"/>
        <end position="202"/>
    </location>
</feature>